<protein>
    <submittedName>
        <fullName evidence="2">Uncharacterized protein</fullName>
    </submittedName>
</protein>
<dbReference type="AlphaFoldDB" id="A0A0M0K3H2"/>
<accession>A0A0M0K3H2</accession>
<sequence length="233" mass="25755">EDYGLYPRRFRNNVSKRSRSAYISASSTHTKKHAMSNETFNRITARPCRYCGKPSDPPRHYNGLDRLDSACRVYTAETCDSCCGDCNMMKYTYTEAFFIAHCVAVAKHNVGVTSWPGDVDDDEEETDDHDEPGREVAEAGRACGEAEEADDETAVDRSTRLKPTVLAWDSWEGDDPKDTLLDDDDELAVEEDAPDEGDPGSGEGEAPAVPNPFAEFEFRGVRVSALVASAQPR</sequence>
<evidence type="ECO:0000256" key="1">
    <source>
        <dbReference type="SAM" id="MobiDB-lite"/>
    </source>
</evidence>
<feature type="non-terminal residue" evidence="2">
    <location>
        <position position="1"/>
    </location>
</feature>
<dbReference type="OrthoDB" id="409543at2759"/>
<comment type="caution">
    <text evidence="2">The sequence shown here is derived from an EMBL/GenBank/DDBJ whole genome shotgun (WGS) entry which is preliminary data.</text>
</comment>
<feature type="region of interest" description="Disordered" evidence="1">
    <location>
        <begin position="113"/>
        <end position="156"/>
    </location>
</feature>
<dbReference type="EMBL" id="JWZX01001525">
    <property type="protein sequence ID" value="KOO33416.1"/>
    <property type="molecule type" value="Genomic_DNA"/>
</dbReference>
<organism evidence="2 3">
    <name type="scientific">Chrysochromulina tobinii</name>
    <dbReference type="NCBI Taxonomy" id="1460289"/>
    <lineage>
        <taxon>Eukaryota</taxon>
        <taxon>Haptista</taxon>
        <taxon>Haptophyta</taxon>
        <taxon>Prymnesiophyceae</taxon>
        <taxon>Prymnesiales</taxon>
        <taxon>Chrysochromulinaceae</taxon>
        <taxon>Chrysochromulina</taxon>
    </lineage>
</organism>
<evidence type="ECO:0000313" key="2">
    <source>
        <dbReference type="EMBL" id="KOO33416.1"/>
    </source>
</evidence>
<keyword evidence="3" id="KW-1185">Reference proteome</keyword>
<proteinExistence type="predicted"/>
<gene>
    <name evidence="2" type="ORF">Ctob_008752</name>
</gene>
<dbReference type="Proteomes" id="UP000037460">
    <property type="component" value="Unassembled WGS sequence"/>
</dbReference>
<reference evidence="3" key="1">
    <citation type="journal article" date="2015" name="PLoS Genet.">
        <title>Genome Sequence and Transcriptome Analyses of Chrysochromulina tobin: Metabolic Tools for Enhanced Algal Fitness in the Prominent Order Prymnesiales (Haptophyceae).</title>
        <authorList>
            <person name="Hovde B.T."/>
            <person name="Deodato C.R."/>
            <person name="Hunsperger H.M."/>
            <person name="Ryken S.A."/>
            <person name="Yost W."/>
            <person name="Jha R.K."/>
            <person name="Patterson J."/>
            <person name="Monnat R.J. Jr."/>
            <person name="Barlow S.B."/>
            <person name="Starkenburg S.R."/>
            <person name="Cattolico R.A."/>
        </authorList>
    </citation>
    <scope>NUCLEOTIDE SEQUENCE</scope>
    <source>
        <strain evidence="3">CCMP291</strain>
    </source>
</reference>
<evidence type="ECO:0000313" key="3">
    <source>
        <dbReference type="Proteomes" id="UP000037460"/>
    </source>
</evidence>
<feature type="compositionally biased region" description="Acidic residues" evidence="1">
    <location>
        <begin position="118"/>
        <end position="130"/>
    </location>
</feature>
<name>A0A0M0K3H2_9EUKA</name>
<feature type="compositionally biased region" description="Acidic residues" evidence="1">
    <location>
        <begin position="181"/>
        <end position="198"/>
    </location>
</feature>
<feature type="region of interest" description="Disordered" evidence="1">
    <location>
        <begin position="169"/>
        <end position="213"/>
    </location>
</feature>
<dbReference type="Gene3D" id="3.30.40.220">
    <property type="match status" value="1"/>
</dbReference>